<dbReference type="eggNOG" id="COG1024">
    <property type="taxonomic scope" value="Bacteria"/>
</dbReference>
<dbReference type="STRING" id="1110502.TMO_1719"/>
<dbReference type="InterPro" id="IPR018376">
    <property type="entry name" value="Enoyl-CoA_hyd/isom_CS"/>
</dbReference>
<dbReference type="HOGENOM" id="CLU_009834_7_4_5"/>
<dbReference type="SUPFAM" id="SSF52096">
    <property type="entry name" value="ClpP/crotonase"/>
    <property type="match status" value="1"/>
</dbReference>
<dbReference type="InterPro" id="IPR029045">
    <property type="entry name" value="ClpP/crotonase-like_dom_sf"/>
</dbReference>
<accession>I3TLC0</accession>
<dbReference type="KEGG" id="tmo:TMO_1719"/>
<evidence type="ECO:0000256" key="2">
    <source>
        <dbReference type="RuleBase" id="RU003707"/>
    </source>
</evidence>
<dbReference type="PATRIC" id="fig|1110502.3.peg.1769"/>
<dbReference type="InterPro" id="IPR001753">
    <property type="entry name" value="Enoyl-CoA_hydra/iso"/>
</dbReference>
<dbReference type="RefSeq" id="WP_014745236.1">
    <property type="nucleotide sequence ID" value="NC_017956.1"/>
</dbReference>
<dbReference type="Gene3D" id="3.90.226.10">
    <property type="entry name" value="2-enoyl-CoA Hydratase, Chain A, domain 1"/>
    <property type="match status" value="1"/>
</dbReference>
<dbReference type="AlphaFoldDB" id="I3TLC0"/>
<comment type="similarity">
    <text evidence="1 2">Belongs to the enoyl-CoA hydratase/isomerase family.</text>
</comment>
<keyword evidence="4" id="KW-1185">Reference proteome</keyword>
<reference evidence="3 4" key="1">
    <citation type="journal article" date="2012" name="J. Am. Chem. Soc.">
        <title>Bacterial biosynthesis and maturation of the didemnin anti-cancer agents.</title>
        <authorList>
            <person name="Xu Y."/>
            <person name="Kersten R.D."/>
            <person name="Nam S.J."/>
            <person name="Lu L."/>
            <person name="Al-Suwailem A.M."/>
            <person name="Zheng H."/>
            <person name="Fenical W."/>
            <person name="Dorrestein P.C."/>
            <person name="Moore B.S."/>
            <person name="Qian P.Y."/>
        </authorList>
    </citation>
    <scope>NUCLEOTIDE SEQUENCE [LARGE SCALE GENOMIC DNA]</scope>
    <source>
        <strain evidence="3 4">KA081020-065</strain>
    </source>
</reference>
<name>I3TLC0_TISMK</name>
<dbReference type="PANTHER" id="PTHR43802:SF1">
    <property type="entry name" value="IP11341P-RELATED"/>
    <property type="match status" value="1"/>
</dbReference>
<gene>
    <name evidence="3" type="ordered locus">TMO_1719</name>
</gene>
<organism evidence="3 4">
    <name type="scientific">Tistrella mobilis (strain KA081020-065)</name>
    <dbReference type="NCBI Taxonomy" id="1110502"/>
    <lineage>
        <taxon>Bacteria</taxon>
        <taxon>Pseudomonadati</taxon>
        <taxon>Pseudomonadota</taxon>
        <taxon>Alphaproteobacteria</taxon>
        <taxon>Geminicoccales</taxon>
        <taxon>Geminicoccaceae</taxon>
        <taxon>Tistrella</taxon>
    </lineage>
</organism>
<evidence type="ECO:0000313" key="4">
    <source>
        <dbReference type="Proteomes" id="UP000005258"/>
    </source>
</evidence>
<evidence type="ECO:0000313" key="3">
    <source>
        <dbReference type="EMBL" id="AFK53558.1"/>
    </source>
</evidence>
<dbReference type="GO" id="GO:0003824">
    <property type="term" value="F:catalytic activity"/>
    <property type="evidence" value="ECO:0007669"/>
    <property type="project" value="InterPro"/>
</dbReference>
<evidence type="ECO:0000256" key="1">
    <source>
        <dbReference type="ARBA" id="ARBA00005254"/>
    </source>
</evidence>
<dbReference type="PROSITE" id="PS00166">
    <property type="entry name" value="ENOYL_COA_HYDRATASE"/>
    <property type="match status" value="1"/>
</dbReference>
<dbReference type="Pfam" id="PF00378">
    <property type="entry name" value="ECH_1"/>
    <property type="match status" value="1"/>
</dbReference>
<protein>
    <submittedName>
        <fullName evidence="3">Enoyl-CoA hydratase echA8</fullName>
    </submittedName>
</protein>
<sequence>MREDLVLYMVEEGIARITMNRPEALNALDDRLNDALAVAWDRFAADDAADVAVLSGEGRAFCSGADLKSFIPRWQGADMMAPRRNAPTGIGGGLTRGRHRLVKPVVAALHGHVIGGGFELALACDIRIAAEDASFGIFELRYGLHQGDGGLVRLSAIAGIGTALDLTLTGRPVDAAEALRLHLVSRVVPRADLMTVALETAARIRANGRTAVRSAKETVLELIGRPLDDALRLETLYGYSSLGDFGEAGPRLARFLDKTPSRQDGDR</sequence>
<dbReference type="CDD" id="cd06558">
    <property type="entry name" value="crotonase-like"/>
    <property type="match status" value="1"/>
</dbReference>
<proteinExistence type="inferred from homology"/>
<dbReference type="EMBL" id="CP003236">
    <property type="protein sequence ID" value="AFK53558.1"/>
    <property type="molecule type" value="Genomic_DNA"/>
</dbReference>
<dbReference type="Proteomes" id="UP000005258">
    <property type="component" value="Chromosome"/>
</dbReference>
<dbReference type="PANTHER" id="PTHR43802">
    <property type="entry name" value="ENOYL-COA HYDRATASE"/>
    <property type="match status" value="1"/>
</dbReference>